<dbReference type="InterPro" id="IPR056884">
    <property type="entry name" value="NPHP3-like_N"/>
</dbReference>
<evidence type="ECO:0000256" key="3">
    <source>
        <dbReference type="SAM" id="MobiDB-lite"/>
    </source>
</evidence>
<feature type="domain" description="AAA+ ATPase" evidence="5">
    <location>
        <begin position="50"/>
        <end position="198"/>
    </location>
</feature>
<dbReference type="InterPro" id="IPR003593">
    <property type="entry name" value="AAA+_ATPase"/>
</dbReference>
<organism evidence="6 7">
    <name type="scientific">Colletotrichum chrysophilum</name>
    <dbReference type="NCBI Taxonomy" id="1836956"/>
    <lineage>
        <taxon>Eukaryota</taxon>
        <taxon>Fungi</taxon>
        <taxon>Dikarya</taxon>
        <taxon>Ascomycota</taxon>
        <taxon>Pezizomycotina</taxon>
        <taxon>Sordariomycetes</taxon>
        <taxon>Hypocreomycetidae</taxon>
        <taxon>Glomerellales</taxon>
        <taxon>Glomerellaceae</taxon>
        <taxon>Colletotrichum</taxon>
        <taxon>Colletotrichum gloeosporioides species complex</taxon>
    </lineage>
</organism>
<proteinExistence type="predicted"/>
<dbReference type="PROSITE" id="PS50088">
    <property type="entry name" value="ANK_REPEAT"/>
    <property type="match status" value="2"/>
</dbReference>
<feature type="compositionally biased region" description="Basic and acidic residues" evidence="3">
    <location>
        <begin position="404"/>
        <end position="429"/>
    </location>
</feature>
<comment type="caution">
    <text evidence="6">The sequence shown here is derived from an EMBL/GenBank/DDBJ whole genome shotgun (WGS) entry which is preliminary data.</text>
</comment>
<keyword evidence="4" id="KW-1133">Transmembrane helix</keyword>
<dbReference type="PANTHER" id="PTHR10039:SF5">
    <property type="entry name" value="NACHT DOMAIN-CONTAINING PROTEIN"/>
    <property type="match status" value="1"/>
</dbReference>
<evidence type="ECO:0000313" key="7">
    <source>
        <dbReference type="Proteomes" id="UP001243330"/>
    </source>
</evidence>
<feature type="transmembrane region" description="Helical" evidence="4">
    <location>
        <begin position="970"/>
        <end position="991"/>
    </location>
</feature>
<gene>
    <name evidence="6" type="ORF">CCHR01_06643</name>
</gene>
<evidence type="ECO:0000256" key="2">
    <source>
        <dbReference type="PROSITE-ProRule" id="PRU00023"/>
    </source>
</evidence>
<dbReference type="AlphaFoldDB" id="A0AAD9EKG3"/>
<protein>
    <submittedName>
        <fullName evidence="6">Ankyrin repeat-containing protein</fullName>
    </submittedName>
</protein>
<evidence type="ECO:0000256" key="4">
    <source>
        <dbReference type="SAM" id="Phobius"/>
    </source>
</evidence>
<dbReference type="Pfam" id="PF24883">
    <property type="entry name" value="NPHP3_N"/>
    <property type="match status" value="1"/>
</dbReference>
<keyword evidence="7" id="KW-1185">Reference proteome</keyword>
<dbReference type="Proteomes" id="UP001243330">
    <property type="component" value="Unassembled WGS sequence"/>
</dbReference>
<dbReference type="SMART" id="SM00382">
    <property type="entry name" value="AAA"/>
    <property type="match status" value="1"/>
</dbReference>
<dbReference type="InterPro" id="IPR002110">
    <property type="entry name" value="Ankyrin_rpt"/>
</dbReference>
<dbReference type="InterPro" id="IPR036770">
    <property type="entry name" value="Ankyrin_rpt-contain_sf"/>
</dbReference>
<feature type="repeat" description="ANK" evidence="2">
    <location>
        <begin position="595"/>
        <end position="627"/>
    </location>
</feature>
<dbReference type="SUPFAM" id="SSF48403">
    <property type="entry name" value="Ankyrin repeat"/>
    <property type="match status" value="1"/>
</dbReference>
<keyword evidence="2" id="KW-0040">ANK repeat</keyword>
<dbReference type="Pfam" id="PF12796">
    <property type="entry name" value="Ank_2"/>
    <property type="match status" value="2"/>
</dbReference>
<accession>A0AAD9EKG3</accession>
<dbReference type="SMART" id="SM00248">
    <property type="entry name" value="ANK"/>
    <property type="match status" value="4"/>
</dbReference>
<dbReference type="Gene3D" id="1.25.40.20">
    <property type="entry name" value="Ankyrin repeat-containing domain"/>
    <property type="match status" value="1"/>
</dbReference>
<name>A0AAD9EKG3_9PEZI</name>
<evidence type="ECO:0000313" key="6">
    <source>
        <dbReference type="EMBL" id="KAK1850742.1"/>
    </source>
</evidence>
<feature type="region of interest" description="Disordered" evidence="3">
    <location>
        <begin position="400"/>
        <end position="432"/>
    </location>
</feature>
<reference evidence="6" key="1">
    <citation type="submission" date="2023-01" db="EMBL/GenBank/DDBJ databases">
        <title>Colletotrichum chrysophilum M932 genome sequence.</title>
        <authorList>
            <person name="Baroncelli R."/>
        </authorList>
    </citation>
    <scope>NUCLEOTIDE SEQUENCE</scope>
    <source>
        <strain evidence="6">M932</strain>
    </source>
</reference>
<evidence type="ECO:0000259" key="5">
    <source>
        <dbReference type="SMART" id="SM00382"/>
    </source>
</evidence>
<sequence length="1023" mass="116483">MMETVEDTIEGLWSFSDHSDRHHQNVEVTHPETCQWVFGNSTYHEWEQDEGRALFITGPPGIGKSFLASAVIEELRGLRSVAYFFCDQSPAATADSFYKCILAHLAGDIGASTDVLSQLQLLVKEAGESVLDEGQRRFALDLVRRKNGYQKSPCLIIDGIHELRDDSLLHLISAVRMLQDEYDFNILITSRCIFPQLEVLDSAGTLEITSKDTDDDLTRYVKHRLEDNEELWHRSAEFVPSIIEGAEGIPDAWKTLGSSLNTLFDRLLDNILNRPDASTASCAFNWLVYTERPLSMRELQHALAANATRHLWNTKEPLHQAVEPLYHTVNPKKILSALRGLVQVDKGTGVVRFFHSAAGEYFRQHAERFPNAQEMITEACVRILAFACLPSPSEANWVIEDSSNEPKRPSSKSSHNEPESSEATSEKASSRSPWLPRMMDKLYHSSQSYSNSYRPQHNPFQVKLQMPANQGFFRSGREYEEKLHVQPLLQYAACNWGYHARSCPMDDNIMDLLQDRVRLDGICQTLTYEHSGYNPKFPRDVTGLHLAAYFGLKDAAIRLLDAGVPASSRDSYGETPLWWAAKHYQEEVARLLSEKDKVTLHLLIRAKQTSLVEFLLDVGYNVNTTDIEKWTPLHAATKEKDVEMAERLIQAGADVDATDVNGTRPLSLAMEMRNYELIHMLVANQADTKDLDLGKIRTVFGLQAGDSLEIYEDRHHGTKIMRQIPREFSWTSVMQADTGRYSMNLSKLTKKIPGLEELGLDHLLGFKREKSVPFVLRVEQLTETTQEGSVWIYYLEIALPSAGRDHEIHICWNVTSHTDKNGLQSWRTTAHLSNLQRLWLPEKGIELFQSLVSEVQKRWSSIVRNTINNINGQTTVTEAQKFATDYCNRHDEVADLDGLLKQIETFSDDVGNYIGQLDQITRDLIQMEFNLVSINEARQSVKMAASLKRLSWITTCFGMNIDILETEPPWYYYLPFAGVTIFLTSAVWLLFKYSRLEDSIERVMGSVLTRKQADNDGRQMFHF</sequence>
<dbReference type="PANTHER" id="PTHR10039">
    <property type="entry name" value="AMELOGENIN"/>
    <property type="match status" value="1"/>
</dbReference>
<keyword evidence="1" id="KW-0677">Repeat</keyword>
<keyword evidence="4" id="KW-0812">Transmembrane</keyword>
<dbReference type="PROSITE" id="PS50297">
    <property type="entry name" value="ANK_REP_REGION"/>
    <property type="match status" value="1"/>
</dbReference>
<dbReference type="EMBL" id="JAQOWY010000112">
    <property type="protein sequence ID" value="KAK1850742.1"/>
    <property type="molecule type" value="Genomic_DNA"/>
</dbReference>
<feature type="repeat" description="ANK" evidence="2">
    <location>
        <begin position="628"/>
        <end position="660"/>
    </location>
</feature>
<dbReference type="Gene3D" id="3.40.50.300">
    <property type="entry name" value="P-loop containing nucleotide triphosphate hydrolases"/>
    <property type="match status" value="1"/>
</dbReference>
<dbReference type="SUPFAM" id="SSF52540">
    <property type="entry name" value="P-loop containing nucleoside triphosphate hydrolases"/>
    <property type="match status" value="1"/>
</dbReference>
<evidence type="ECO:0000256" key="1">
    <source>
        <dbReference type="ARBA" id="ARBA00022737"/>
    </source>
</evidence>
<keyword evidence="4" id="KW-0472">Membrane</keyword>
<dbReference type="InterPro" id="IPR027417">
    <property type="entry name" value="P-loop_NTPase"/>
</dbReference>